<organism evidence="2 3">
    <name type="scientific">Neiella holothuriorum</name>
    <dbReference type="NCBI Taxonomy" id="2870530"/>
    <lineage>
        <taxon>Bacteria</taxon>
        <taxon>Pseudomonadati</taxon>
        <taxon>Pseudomonadota</taxon>
        <taxon>Gammaproteobacteria</taxon>
        <taxon>Alteromonadales</taxon>
        <taxon>Echinimonadaceae</taxon>
        <taxon>Neiella</taxon>
    </lineage>
</organism>
<reference evidence="2" key="1">
    <citation type="submission" date="2021-07" db="EMBL/GenBank/DDBJ databases">
        <title>Neiella marina sp. nov., isolated from the intestinal content of sea cucumber Apostichopus japonicus.</title>
        <authorList>
            <person name="Bai X."/>
        </authorList>
    </citation>
    <scope>NUCLEOTIDE SEQUENCE</scope>
    <source>
        <strain evidence="2">126</strain>
    </source>
</reference>
<keyword evidence="1" id="KW-0472">Membrane</keyword>
<evidence type="ECO:0000313" key="3">
    <source>
        <dbReference type="Proteomes" id="UP001166251"/>
    </source>
</evidence>
<keyword evidence="3" id="KW-1185">Reference proteome</keyword>
<gene>
    <name evidence="2" type="ORF">K0504_12360</name>
</gene>
<feature type="transmembrane region" description="Helical" evidence="1">
    <location>
        <begin position="12"/>
        <end position="30"/>
    </location>
</feature>
<proteinExistence type="predicted"/>
<feature type="transmembrane region" description="Helical" evidence="1">
    <location>
        <begin position="171"/>
        <end position="189"/>
    </location>
</feature>
<protein>
    <recommendedName>
        <fullName evidence="4">SMODS and SLOG-associating 2TM effector domain-containing protein</fullName>
    </recommendedName>
</protein>
<keyword evidence="1" id="KW-0812">Transmembrane</keyword>
<evidence type="ECO:0000256" key="1">
    <source>
        <dbReference type="SAM" id="Phobius"/>
    </source>
</evidence>
<accession>A0ABS7EHM8</accession>
<feature type="transmembrane region" description="Helical" evidence="1">
    <location>
        <begin position="139"/>
        <end position="159"/>
    </location>
</feature>
<keyword evidence="1" id="KW-1133">Transmembrane helix</keyword>
<dbReference type="RefSeq" id="WP_220104506.1">
    <property type="nucleotide sequence ID" value="NZ_JAHZSS010000015.1"/>
</dbReference>
<comment type="caution">
    <text evidence="2">The sequence shown here is derived from an EMBL/GenBank/DDBJ whole genome shotgun (WGS) entry which is preliminary data.</text>
</comment>
<sequence>MANLKEENKLALAGLMGTPLLLTLVLQVGLEESKGFLDYAMAAGFSALATVVLVMLADVLPQSLKHKLVFLRLWHELPGYRCHQLCFSDARLDREELVDAWPHVFGNEVEKSDRNRLWYKHIYKDVMEKPQVRSAHKRFLLYRDSCAGTLVVLLTLILWTTTGLDVPHLGLLHPWAISIQGGFLMLLLLSAQSNGKRMVVNATVTKLSIDSE</sequence>
<evidence type="ECO:0008006" key="4">
    <source>
        <dbReference type="Google" id="ProtNLM"/>
    </source>
</evidence>
<name>A0ABS7EHM8_9GAMM</name>
<dbReference type="EMBL" id="JAHZSS010000015">
    <property type="protein sequence ID" value="MBW8191830.1"/>
    <property type="molecule type" value="Genomic_DNA"/>
</dbReference>
<feature type="transmembrane region" description="Helical" evidence="1">
    <location>
        <begin position="36"/>
        <end position="57"/>
    </location>
</feature>
<dbReference type="Proteomes" id="UP001166251">
    <property type="component" value="Unassembled WGS sequence"/>
</dbReference>
<evidence type="ECO:0000313" key="2">
    <source>
        <dbReference type="EMBL" id="MBW8191830.1"/>
    </source>
</evidence>